<reference evidence="1" key="1">
    <citation type="submission" date="2022-11" db="EMBL/GenBank/DDBJ databases">
        <title>Centuries of genome instability and evolution in soft-shell clam transmissible cancer (bioRxiv).</title>
        <authorList>
            <person name="Hart S.F.M."/>
            <person name="Yonemitsu M.A."/>
            <person name="Giersch R.M."/>
            <person name="Beal B.F."/>
            <person name="Arriagada G."/>
            <person name="Davis B.W."/>
            <person name="Ostrander E.A."/>
            <person name="Goff S.P."/>
            <person name="Metzger M.J."/>
        </authorList>
    </citation>
    <scope>NUCLEOTIDE SEQUENCE</scope>
    <source>
        <strain evidence="1">MELC-2E11</strain>
        <tissue evidence="1">Siphon/mantle</tissue>
    </source>
</reference>
<keyword evidence="2" id="KW-1185">Reference proteome</keyword>
<accession>A0ABY7EGE1</accession>
<dbReference type="Proteomes" id="UP001164746">
    <property type="component" value="Chromosome 6"/>
</dbReference>
<evidence type="ECO:0000313" key="2">
    <source>
        <dbReference type="Proteomes" id="UP001164746"/>
    </source>
</evidence>
<proteinExistence type="predicted"/>
<gene>
    <name evidence="1" type="ORF">MAR_017824</name>
</gene>
<name>A0ABY7EGE1_MYAAR</name>
<evidence type="ECO:0000313" key="1">
    <source>
        <dbReference type="EMBL" id="WAR07866.1"/>
    </source>
</evidence>
<protein>
    <submittedName>
        <fullName evidence="1">Uncharacterized protein</fullName>
    </submittedName>
</protein>
<sequence>MDGQNKDSMGYNENLHLELNDRDRNVIRTVRRDTTIVPPSSPLMRRAAVSSVPVVRGECGDMWGHVIYIYLSICLRDYTACTCKMLLPYLVTVNLTCATTQEHAHNTLMDSGIQSPHSNWCMSLSDRDWMSRDQQMNSLTAADVEHVSSYIKRQDSLTDSETQSGQLKRISEDAVYCVHCVVFRRANKRRGQLASEPFRNGILALEVFTGHFTDAKRNQKDRKNVHQAHMYSKVRAELFIASMSKKMTVVKHVDTTLKAREGGKVEVLQPTVCS</sequence>
<organism evidence="1 2">
    <name type="scientific">Mya arenaria</name>
    <name type="common">Soft-shell clam</name>
    <dbReference type="NCBI Taxonomy" id="6604"/>
    <lineage>
        <taxon>Eukaryota</taxon>
        <taxon>Metazoa</taxon>
        <taxon>Spiralia</taxon>
        <taxon>Lophotrochozoa</taxon>
        <taxon>Mollusca</taxon>
        <taxon>Bivalvia</taxon>
        <taxon>Autobranchia</taxon>
        <taxon>Heteroconchia</taxon>
        <taxon>Euheterodonta</taxon>
        <taxon>Imparidentia</taxon>
        <taxon>Neoheterodontei</taxon>
        <taxon>Myida</taxon>
        <taxon>Myoidea</taxon>
        <taxon>Myidae</taxon>
        <taxon>Mya</taxon>
    </lineage>
</organism>
<dbReference type="EMBL" id="CP111017">
    <property type="protein sequence ID" value="WAR07866.1"/>
    <property type="molecule type" value="Genomic_DNA"/>
</dbReference>